<dbReference type="InterPro" id="IPR028081">
    <property type="entry name" value="Leu-bd"/>
</dbReference>
<dbReference type="InterPro" id="IPR051010">
    <property type="entry name" value="BCAA_transport"/>
</dbReference>
<organism evidence="3">
    <name type="scientific">freshwater metagenome</name>
    <dbReference type="NCBI Taxonomy" id="449393"/>
    <lineage>
        <taxon>unclassified sequences</taxon>
        <taxon>metagenomes</taxon>
        <taxon>ecological metagenomes</taxon>
    </lineage>
</organism>
<dbReference type="SUPFAM" id="SSF53822">
    <property type="entry name" value="Periplasmic binding protein-like I"/>
    <property type="match status" value="1"/>
</dbReference>
<reference evidence="3" key="1">
    <citation type="submission" date="2020-05" db="EMBL/GenBank/DDBJ databases">
        <authorList>
            <person name="Chiriac C."/>
            <person name="Salcher M."/>
            <person name="Ghai R."/>
            <person name="Kavagutti S V."/>
        </authorList>
    </citation>
    <scope>NUCLEOTIDE SEQUENCE</scope>
</reference>
<dbReference type="PROSITE" id="PS51257">
    <property type="entry name" value="PROKAR_LIPOPROTEIN"/>
    <property type="match status" value="1"/>
</dbReference>
<accession>A0A6J7CNU5</accession>
<evidence type="ECO:0000256" key="1">
    <source>
        <dbReference type="ARBA" id="ARBA00022729"/>
    </source>
</evidence>
<evidence type="ECO:0000313" key="3">
    <source>
        <dbReference type="EMBL" id="CAB4859491.1"/>
    </source>
</evidence>
<gene>
    <name evidence="3" type="ORF">UFOPK3402_00132</name>
</gene>
<dbReference type="EMBL" id="CAFBLS010000009">
    <property type="protein sequence ID" value="CAB4859491.1"/>
    <property type="molecule type" value="Genomic_DNA"/>
</dbReference>
<dbReference type="AlphaFoldDB" id="A0A6J7CNU5"/>
<keyword evidence="1" id="KW-0732">Signal</keyword>
<protein>
    <submittedName>
        <fullName evidence="3">Unannotated protein</fullName>
    </submittedName>
</protein>
<feature type="domain" description="Leucine-binding protein" evidence="2">
    <location>
        <begin position="59"/>
        <end position="399"/>
    </location>
</feature>
<dbReference type="Gene3D" id="3.40.50.2300">
    <property type="match status" value="2"/>
</dbReference>
<sequence length="415" mass="42485">MRVRLMAVAAAVGASSLVLAGCVSSGSTSSEASSAPAEASAAASTAASAAAPSGDPLVLGIVQAGSGFMGPIDTPARNALLMEVDAVNAAGGVNGQPIKVEFIDTETKFEKYAPAAEEVIGKGANVLVVTCDYDVSSPAALVAEGKNILNVAPCIGDPIYGPKGGLKLGFSMGDGVPGEASVMAEFANSKGWKNAVLLKDTSIKYTQNQCAVFEKRFTELGGTVVKSYDYVQGDSVKETVSKISAAGAPDVIINCGYNPGGGTVAKEIRDGGLATPIVSGFGMDGDFWVGAIPNLSDYYVVTYNAKNGDDANAAVNDYAAAYEKQYGAKPDVGGFVTGPTTLQVILEAYKQAGSWDGDKLTAALEGFKDVPTLAGPTSFSPDLHINVGRPMAILEVKDGKLNFIEAVAPEKVVFP</sequence>
<proteinExistence type="predicted"/>
<dbReference type="PANTHER" id="PTHR30483">
    <property type="entry name" value="LEUCINE-SPECIFIC-BINDING PROTEIN"/>
    <property type="match status" value="1"/>
</dbReference>
<dbReference type="Pfam" id="PF13458">
    <property type="entry name" value="Peripla_BP_6"/>
    <property type="match status" value="1"/>
</dbReference>
<evidence type="ECO:0000259" key="2">
    <source>
        <dbReference type="Pfam" id="PF13458"/>
    </source>
</evidence>
<name>A0A6J7CNU5_9ZZZZ</name>
<dbReference type="InterPro" id="IPR028082">
    <property type="entry name" value="Peripla_BP_I"/>
</dbReference>